<accession>A0AA36AJG6</accession>
<sequence length="74" mass="8837">MNNRDEEWNLISSELKEMDCGKIDCEKLYERIYFDEVLLVKEESGHKKEAPRQRRFCNVKDYDFRSAEVSLTAS</sequence>
<gene>
    <name evidence="1" type="ORF">OCTVUL_1B016526</name>
</gene>
<name>A0AA36AJG6_OCTVU</name>
<reference evidence="1" key="1">
    <citation type="submission" date="2023-08" db="EMBL/GenBank/DDBJ databases">
        <authorList>
            <person name="Alioto T."/>
            <person name="Alioto T."/>
            <person name="Gomez Garrido J."/>
        </authorList>
    </citation>
    <scope>NUCLEOTIDE SEQUENCE</scope>
</reference>
<dbReference type="Proteomes" id="UP001162480">
    <property type="component" value="Chromosome 1"/>
</dbReference>
<dbReference type="EMBL" id="OX597814">
    <property type="protein sequence ID" value="CAI9716639.1"/>
    <property type="molecule type" value="Genomic_DNA"/>
</dbReference>
<keyword evidence="2" id="KW-1185">Reference proteome</keyword>
<evidence type="ECO:0000313" key="1">
    <source>
        <dbReference type="EMBL" id="CAI9716639.1"/>
    </source>
</evidence>
<evidence type="ECO:0000313" key="2">
    <source>
        <dbReference type="Proteomes" id="UP001162480"/>
    </source>
</evidence>
<proteinExistence type="predicted"/>
<protein>
    <submittedName>
        <fullName evidence="1">Uncharacterized protein</fullName>
    </submittedName>
</protein>
<dbReference type="AlphaFoldDB" id="A0AA36AJG6"/>
<organism evidence="1 2">
    <name type="scientific">Octopus vulgaris</name>
    <name type="common">Common octopus</name>
    <dbReference type="NCBI Taxonomy" id="6645"/>
    <lineage>
        <taxon>Eukaryota</taxon>
        <taxon>Metazoa</taxon>
        <taxon>Spiralia</taxon>
        <taxon>Lophotrochozoa</taxon>
        <taxon>Mollusca</taxon>
        <taxon>Cephalopoda</taxon>
        <taxon>Coleoidea</taxon>
        <taxon>Octopodiformes</taxon>
        <taxon>Octopoda</taxon>
        <taxon>Incirrata</taxon>
        <taxon>Octopodidae</taxon>
        <taxon>Octopus</taxon>
    </lineage>
</organism>